<dbReference type="CDD" id="cd06222">
    <property type="entry name" value="RNase_H_like"/>
    <property type="match status" value="1"/>
</dbReference>
<dbReference type="GO" id="GO:0010206">
    <property type="term" value="P:photosystem II repair"/>
    <property type="evidence" value="ECO:0007669"/>
    <property type="project" value="InterPro"/>
</dbReference>
<evidence type="ECO:0000259" key="2">
    <source>
        <dbReference type="Pfam" id="PF20675"/>
    </source>
</evidence>
<dbReference type="Gramene" id="Bo9g005910.1">
    <property type="protein sequence ID" value="Bo9g005910.1"/>
    <property type="gene ID" value="Bo9g005910"/>
</dbReference>
<evidence type="ECO:0000313" key="4">
    <source>
        <dbReference type="Proteomes" id="UP000032141"/>
    </source>
</evidence>
<dbReference type="EnsemblPlants" id="Bo9g005910.1">
    <property type="protein sequence ID" value="Bo9g005910.1"/>
    <property type="gene ID" value="Bo9g005910"/>
</dbReference>
<dbReference type="InterPro" id="IPR044730">
    <property type="entry name" value="RNase_H-like_dom_plant"/>
</dbReference>
<sequence length="413" mass="44978">MAKSLLCPSALNSFISSNLSSSTSSKNNQIACSGNIKNQTPSLSWNRRELSLGFMSTFLAVGLVGNNDRRSRDANAAILEADDDEELLEKVKQDRKKRIERQAVLNSAVKEKGYLQDLVYNLSKVGQAIENNDLPAAGLVLGNGSDTEWVKTANLAFTKLSASPEENTEVETFNSSLASLVTSVNKNDLESSKLAFVSSASAFEKWSSLTGALAPWIIWQLWLARNKLVFEGKIIMVEETISRATACTREWISSQIQLSATKQALPPRPPLHDCVLVRTDAAWNENLKIAGLGWTTNREEGVSQSSTTTTAQHVESPLGLAMREALLKCREIGLPKLRCESDSAILIKAINLRSPLVGLYGILADIYSIASSFESISFTWISRERNSVADGLAKNVLSPELAIMAATNPVSNV</sequence>
<dbReference type="Gene3D" id="3.30.420.10">
    <property type="entry name" value="Ribonuclease H-like superfamily/Ribonuclease H"/>
    <property type="match status" value="1"/>
</dbReference>
<dbReference type="PANTHER" id="PTHR35742">
    <property type="entry name" value="THYLAKOID LUMENAL 16.5 KDA PROTEIN, CHLOROPLASTIC"/>
    <property type="match status" value="1"/>
</dbReference>
<name>A0A0D3E035_BRAOL</name>
<dbReference type="PANTHER" id="PTHR35742:SF1">
    <property type="entry name" value="THYLAKOID LUMENAL 16.5 KDA PROTEIN, CHLOROPLASTIC"/>
    <property type="match status" value="1"/>
</dbReference>
<evidence type="ECO:0000259" key="1">
    <source>
        <dbReference type="Pfam" id="PF13456"/>
    </source>
</evidence>
<proteinExistence type="predicted"/>
<dbReference type="InterPro" id="IPR049072">
    <property type="entry name" value="MPH2_C"/>
</dbReference>
<feature type="domain" description="Maintenance of Photosystem II under High light 2 C-terminal" evidence="2">
    <location>
        <begin position="114"/>
        <end position="212"/>
    </location>
</feature>
<keyword evidence="4" id="KW-1185">Reference proteome</keyword>
<dbReference type="eggNOG" id="KOG1075">
    <property type="taxonomic scope" value="Eukaryota"/>
</dbReference>
<dbReference type="GO" id="GO:0003676">
    <property type="term" value="F:nucleic acid binding"/>
    <property type="evidence" value="ECO:0007669"/>
    <property type="project" value="InterPro"/>
</dbReference>
<dbReference type="GO" id="GO:0004523">
    <property type="term" value="F:RNA-DNA hybrid ribonuclease activity"/>
    <property type="evidence" value="ECO:0007669"/>
    <property type="project" value="InterPro"/>
</dbReference>
<dbReference type="STRING" id="109376.A0A0D3E035"/>
<organism evidence="3 4">
    <name type="scientific">Brassica oleracea var. oleracea</name>
    <dbReference type="NCBI Taxonomy" id="109376"/>
    <lineage>
        <taxon>Eukaryota</taxon>
        <taxon>Viridiplantae</taxon>
        <taxon>Streptophyta</taxon>
        <taxon>Embryophyta</taxon>
        <taxon>Tracheophyta</taxon>
        <taxon>Spermatophyta</taxon>
        <taxon>Magnoliopsida</taxon>
        <taxon>eudicotyledons</taxon>
        <taxon>Gunneridae</taxon>
        <taxon>Pentapetalae</taxon>
        <taxon>rosids</taxon>
        <taxon>malvids</taxon>
        <taxon>Brassicales</taxon>
        <taxon>Brassicaceae</taxon>
        <taxon>Brassiceae</taxon>
        <taxon>Brassica</taxon>
    </lineage>
</organism>
<dbReference type="InterPro" id="IPR002156">
    <property type="entry name" value="RNaseH_domain"/>
</dbReference>
<reference evidence="3 4" key="1">
    <citation type="journal article" date="2014" name="Genome Biol.">
        <title>Transcriptome and methylome profiling reveals relics of genome dominance in the mesopolyploid Brassica oleracea.</title>
        <authorList>
            <person name="Parkin I.A."/>
            <person name="Koh C."/>
            <person name="Tang H."/>
            <person name="Robinson S.J."/>
            <person name="Kagale S."/>
            <person name="Clarke W.E."/>
            <person name="Town C.D."/>
            <person name="Nixon J."/>
            <person name="Krishnakumar V."/>
            <person name="Bidwell S.L."/>
            <person name="Denoeud F."/>
            <person name="Belcram H."/>
            <person name="Links M.G."/>
            <person name="Just J."/>
            <person name="Clarke C."/>
            <person name="Bender T."/>
            <person name="Huebert T."/>
            <person name="Mason A.S."/>
            <person name="Pires J.C."/>
            <person name="Barker G."/>
            <person name="Moore J."/>
            <person name="Walley P.G."/>
            <person name="Manoli S."/>
            <person name="Batley J."/>
            <person name="Edwards D."/>
            <person name="Nelson M.N."/>
            <person name="Wang X."/>
            <person name="Paterson A.H."/>
            <person name="King G."/>
            <person name="Bancroft I."/>
            <person name="Chalhoub B."/>
            <person name="Sharpe A.G."/>
        </authorList>
    </citation>
    <scope>NUCLEOTIDE SEQUENCE</scope>
    <source>
        <strain evidence="3 4">cv. TO1000</strain>
    </source>
</reference>
<evidence type="ECO:0000313" key="3">
    <source>
        <dbReference type="EnsemblPlants" id="Bo9g005910.1"/>
    </source>
</evidence>
<dbReference type="Pfam" id="PF13456">
    <property type="entry name" value="RVT_3"/>
    <property type="match status" value="1"/>
</dbReference>
<dbReference type="InterPro" id="IPR012337">
    <property type="entry name" value="RNaseH-like_sf"/>
</dbReference>
<dbReference type="Pfam" id="PF20675">
    <property type="entry name" value="MPH2"/>
    <property type="match status" value="1"/>
</dbReference>
<protein>
    <submittedName>
        <fullName evidence="3">Uncharacterized protein</fullName>
    </submittedName>
</protein>
<dbReference type="InterPro" id="IPR036397">
    <property type="entry name" value="RNaseH_sf"/>
</dbReference>
<feature type="domain" description="RNase H type-1" evidence="1">
    <location>
        <begin position="279"/>
        <end position="395"/>
    </location>
</feature>
<dbReference type="InterPro" id="IPR038862">
    <property type="entry name" value="MPH2"/>
</dbReference>
<dbReference type="SUPFAM" id="SSF53098">
    <property type="entry name" value="Ribonuclease H-like"/>
    <property type="match status" value="1"/>
</dbReference>
<dbReference type="AlphaFoldDB" id="A0A0D3E035"/>
<dbReference type="HOGENOM" id="CLU_666246_0_0_1"/>
<accession>A0A0D3E035</accession>
<dbReference type="Proteomes" id="UP000032141">
    <property type="component" value="Chromosome C9"/>
</dbReference>
<reference evidence="3" key="2">
    <citation type="submission" date="2015-03" db="UniProtKB">
        <authorList>
            <consortium name="EnsemblPlants"/>
        </authorList>
    </citation>
    <scope>IDENTIFICATION</scope>
</reference>